<dbReference type="Proteomes" id="UP000326950">
    <property type="component" value="Unassembled WGS sequence"/>
</dbReference>
<evidence type="ECO:0000313" key="2">
    <source>
        <dbReference type="Proteomes" id="UP000326950"/>
    </source>
</evidence>
<protein>
    <submittedName>
        <fullName evidence="1">Uncharacterized protein</fullName>
    </submittedName>
</protein>
<keyword evidence="2" id="KW-1185">Reference proteome</keyword>
<proteinExistence type="predicted"/>
<sequence length="78" mass="9293">MKYRNAKKSINGTNACQQRFQTQQEVEQFIATWKDAYADVWRKGIRQGLGKGWKRKDMKFDAGLFLDRGEQWDDKRGY</sequence>
<dbReference type="EMBL" id="ML738839">
    <property type="protein sequence ID" value="KAE8155525.1"/>
    <property type="molecule type" value="Genomic_DNA"/>
</dbReference>
<gene>
    <name evidence="1" type="ORF">BDV40DRAFT_283551</name>
</gene>
<organism evidence="1 2">
    <name type="scientific">Aspergillus tamarii</name>
    <dbReference type="NCBI Taxonomy" id="41984"/>
    <lineage>
        <taxon>Eukaryota</taxon>
        <taxon>Fungi</taxon>
        <taxon>Dikarya</taxon>
        <taxon>Ascomycota</taxon>
        <taxon>Pezizomycotina</taxon>
        <taxon>Eurotiomycetes</taxon>
        <taxon>Eurotiomycetidae</taxon>
        <taxon>Eurotiales</taxon>
        <taxon>Aspergillaceae</taxon>
        <taxon>Aspergillus</taxon>
        <taxon>Aspergillus subgen. Circumdati</taxon>
    </lineage>
</organism>
<name>A0A5N6UAA1_ASPTM</name>
<reference evidence="1 2" key="1">
    <citation type="submission" date="2019-04" db="EMBL/GenBank/DDBJ databases">
        <title>Friends and foes A comparative genomics study of 23 Aspergillus species from section Flavi.</title>
        <authorList>
            <consortium name="DOE Joint Genome Institute"/>
            <person name="Kjaerbolling I."/>
            <person name="Vesth T."/>
            <person name="Frisvad J.C."/>
            <person name="Nybo J.L."/>
            <person name="Theobald S."/>
            <person name="Kildgaard S."/>
            <person name="Isbrandt T."/>
            <person name="Kuo A."/>
            <person name="Sato A."/>
            <person name="Lyhne E.K."/>
            <person name="Kogle M.E."/>
            <person name="Wiebenga A."/>
            <person name="Kun R.S."/>
            <person name="Lubbers R.J."/>
            <person name="Makela M.R."/>
            <person name="Barry K."/>
            <person name="Chovatia M."/>
            <person name="Clum A."/>
            <person name="Daum C."/>
            <person name="Haridas S."/>
            <person name="He G."/>
            <person name="LaButti K."/>
            <person name="Lipzen A."/>
            <person name="Mondo S."/>
            <person name="Riley R."/>
            <person name="Salamov A."/>
            <person name="Simmons B.A."/>
            <person name="Magnuson J.K."/>
            <person name="Henrissat B."/>
            <person name="Mortensen U.H."/>
            <person name="Larsen T.O."/>
            <person name="Devries R.P."/>
            <person name="Grigoriev I.V."/>
            <person name="Machida M."/>
            <person name="Baker S.E."/>
            <person name="Andersen M.R."/>
        </authorList>
    </citation>
    <scope>NUCLEOTIDE SEQUENCE [LARGE SCALE GENOMIC DNA]</scope>
    <source>
        <strain evidence="1 2">CBS 117626</strain>
    </source>
</reference>
<accession>A0A5N6UAA1</accession>
<evidence type="ECO:0000313" key="1">
    <source>
        <dbReference type="EMBL" id="KAE8155525.1"/>
    </source>
</evidence>
<dbReference type="AlphaFoldDB" id="A0A5N6UAA1"/>
<dbReference type="OrthoDB" id="407198at2759"/>